<reference evidence="2 3" key="1">
    <citation type="journal article" date="2019" name="Int. J. Syst. Evol. Microbiol.">
        <title>The Global Catalogue of Microorganisms (GCM) 10K type strain sequencing project: providing services to taxonomists for standard genome sequencing and annotation.</title>
        <authorList>
            <consortium name="The Broad Institute Genomics Platform"/>
            <consortium name="The Broad Institute Genome Sequencing Center for Infectious Disease"/>
            <person name="Wu L."/>
            <person name="Ma J."/>
        </authorList>
    </citation>
    <scope>NUCLEOTIDE SEQUENCE [LARGE SCALE GENOMIC DNA]</scope>
    <source>
        <strain evidence="2 3">JCM 9933</strain>
    </source>
</reference>
<name>A0ABN1G2W2_9PROT</name>
<dbReference type="EMBL" id="BAAAFZ010000088">
    <property type="protein sequence ID" value="GAA0603057.1"/>
    <property type="molecule type" value="Genomic_DNA"/>
</dbReference>
<keyword evidence="3" id="KW-1185">Reference proteome</keyword>
<organism evidence="2 3">
    <name type="scientific">Craurococcus roseus</name>
    <dbReference type="NCBI Taxonomy" id="77585"/>
    <lineage>
        <taxon>Bacteria</taxon>
        <taxon>Pseudomonadati</taxon>
        <taxon>Pseudomonadota</taxon>
        <taxon>Alphaproteobacteria</taxon>
        <taxon>Acetobacterales</taxon>
        <taxon>Acetobacteraceae</taxon>
        <taxon>Craurococcus</taxon>
    </lineage>
</organism>
<dbReference type="InterPro" id="IPR024072">
    <property type="entry name" value="DHFR-like_dom_sf"/>
</dbReference>
<dbReference type="InterPro" id="IPR002734">
    <property type="entry name" value="RibDG_C"/>
</dbReference>
<gene>
    <name evidence="2" type="ORF">GCM10009416_45930</name>
</gene>
<dbReference type="Proteomes" id="UP001501588">
    <property type="component" value="Unassembled WGS sequence"/>
</dbReference>
<dbReference type="PANTHER" id="PTHR38011:SF11">
    <property type="entry name" value="2,5-DIAMINO-6-RIBOSYLAMINO-4(3H)-PYRIMIDINONE 5'-PHOSPHATE REDUCTASE"/>
    <property type="match status" value="1"/>
</dbReference>
<dbReference type="SUPFAM" id="SSF53597">
    <property type="entry name" value="Dihydrofolate reductase-like"/>
    <property type="match status" value="1"/>
</dbReference>
<accession>A0ABN1G2W2</accession>
<evidence type="ECO:0000313" key="2">
    <source>
        <dbReference type="EMBL" id="GAA0603057.1"/>
    </source>
</evidence>
<protein>
    <submittedName>
        <fullName evidence="2">Dihydrofolate reductase family protein</fullName>
    </submittedName>
</protein>
<evidence type="ECO:0000259" key="1">
    <source>
        <dbReference type="Pfam" id="PF01872"/>
    </source>
</evidence>
<feature type="domain" description="Bacterial bifunctional deaminase-reductase C-terminal" evidence="1">
    <location>
        <begin position="8"/>
        <end position="167"/>
    </location>
</feature>
<dbReference type="PANTHER" id="PTHR38011">
    <property type="entry name" value="DIHYDROFOLATE REDUCTASE FAMILY PROTEIN (AFU_ORTHOLOGUE AFUA_8G06820)"/>
    <property type="match status" value="1"/>
</dbReference>
<dbReference type="Gene3D" id="3.40.430.10">
    <property type="entry name" value="Dihydrofolate Reductase, subunit A"/>
    <property type="match status" value="1"/>
</dbReference>
<sequence length="177" mass="18858">MVETVWHCNVAASLDGKIARPDGGVDDWLAAEYPAENFGFDAFLADAGAILMGRATYDALRRLGDWPYPGKPTIVVTTRPLPDPPPAVEARSGDMAGVAGELEGRGHRRVWIAGGGRVIRSMIAIGKFDVLEMALIPTVLGEGIPLFPPGTGGLDLRLVKCEAKARGALHLVYERVA</sequence>
<evidence type="ECO:0000313" key="3">
    <source>
        <dbReference type="Proteomes" id="UP001501588"/>
    </source>
</evidence>
<dbReference type="Pfam" id="PF01872">
    <property type="entry name" value="RibD_C"/>
    <property type="match status" value="1"/>
</dbReference>
<proteinExistence type="predicted"/>
<dbReference type="InterPro" id="IPR050765">
    <property type="entry name" value="Riboflavin_Biosynth_HTPR"/>
</dbReference>
<dbReference type="RefSeq" id="WP_343897764.1">
    <property type="nucleotide sequence ID" value="NZ_BAAAFZ010000088.1"/>
</dbReference>
<comment type="caution">
    <text evidence="2">The sequence shown here is derived from an EMBL/GenBank/DDBJ whole genome shotgun (WGS) entry which is preliminary data.</text>
</comment>